<keyword evidence="4" id="KW-0788">Thiol protease</keyword>
<feature type="region of interest" description="Disordered" evidence="5">
    <location>
        <begin position="147"/>
        <end position="172"/>
    </location>
</feature>
<dbReference type="PANTHER" id="PTHR46468:SF2">
    <property type="entry name" value="PROTEASE, SENP8, PUTATIVE-RELATED"/>
    <property type="match status" value="1"/>
</dbReference>
<evidence type="ECO:0000256" key="4">
    <source>
        <dbReference type="ARBA" id="ARBA00022807"/>
    </source>
</evidence>
<organism evidence="7 8">
    <name type="scientific">Ricinus communis</name>
    <name type="common">Castor bean</name>
    <dbReference type="NCBI Taxonomy" id="3988"/>
    <lineage>
        <taxon>Eukaryota</taxon>
        <taxon>Viridiplantae</taxon>
        <taxon>Streptophyta</taxon>
        <taxon>Embryophyta</taxon>
        <taxon>Tracheophyta</taxon>
        <taxon>Spermatophyta</taxon>
        <taxon>Magnoliopsida</taxon>
        <taxon>eudicotyledons</taxon>
        <taxon>Gunneridae</taxon>
        <taxon>Pentapetalae</taxon>
        <taxon>rosids</taxon>
        <taxon>fabids</taxon>
        <taxon>Malpighiales</taxon>
        <taxon>Euphorbiaceae</taxon>
        <taxon>Acalyphoideae</taxon>
        <taxon>Acalypheae</taxon>
        <taxon>Ricinus</taxon>
    </lineage>
</organism>
<feature type="domain" description="Ubiquitin-like protease family profile" evidence="6">
    <location>
        <begin position="8"/>
        <end position="209"/>
    </location>
</feature>
<dbReference type="eggNOG" id="KOG3246">
    <property type="taxonomic scope" value="Eukaryota"/>
</dbReference>
<evidence type="ECO:0000256" key="5">
    <source>
        <dbReference type="SAM" id="MobiDB-lite"/>
    </source>
</evidence>
<keyword evidence="2 7" id="KW-0645">Protease</keyword>
<dbReference type="AlphaFoldDB" id="B9S3Q6"/>
<dbReference type="GO" id="GO:0008234">
    <property type="term" value="F:cysteine-type peptidase activity"/>
    <property type="evidence" value="ECO:0007669"/>
    <property type="project" value="UniProtKB-KW"/>
</dbReference>
<protein>
    <submittedName>
        <fullName evidence="7">Sentrin/sumo-specific protease, senp8, putative</fullName>
    </submittedName>
</protein>
<dbReference type="GO" id="GO:0000338">
    <property type="term" value="P:protein deneddylation"/>
    <property type="evidence" value="ECO:0000318"/>
    <property type="project" value="GO_Central"/>
</dbReference>
<dbReference type="GO" id="GO:0006508">
    <property type="term" value="P:proteolysis"/>
    <property type="evidence" value="ECO:0007669"/>
    <property type="project" value="UniProtKB-KW"/>
</dbReference>
<dbReference type="PROSITE" id="PS50600">
    <property type="entry name" value="ULP_PROTEASE"/>
    <property type="match status" value="1"/>
</dbReference>
<evidence type="ECO:0000313" key="7">
    <source>
        <dbReference type="EMBL" id="EEF41761.1"/>
    </source>
</evidence>
<feature type="compositionally biased region" description="Basic and acidic residues" evidence="5">
    <location>
        <begin position="157"/>
        <end position="167"/>
    </location>
</feature>
<evidence type="ECO:0000256" key="3">
    <source>
        <dbReference type="ARBA" id="ARBA00022801"/>
    </source>
</evidence>
<dbReference type="InParanoid" id="B9S3Q6"/>
<dbReference type="GO" id="GO:0019784">
    <property type="term" value="F:deNEDDylase activity"/>
    <property type="evidence" value="ECO:0000318"/>
    <property type="project" value="GO_Central"/>
</dbReference>
<dbReference type="Proteomes" id="UP000008311">
    <property type="component" value="Unassembled WGS sequence"/>
</dbReference>
<dbReference type="InterPro" id="IPR044613">
    <property type="entry name" value="Nep1/2-like"/>
</dbReference>
<keyword evidence="3" id="KW-0378">Hydrolase</keyword>
<accession>B9S3Q6</accession>
<dbReference type="SUPFAM" id="SSF54001">
    <property type="entry name" value="Cysteine proteinases"/>
    <property type="match status" value="1"/>
</dbReference>
<reference evidence="8" key="1">
    <citation type="journal article" date="2010" name="Nat. Biotechnol.">
        <title>Draft genome sequence of the oilseed species Ricinus communis.</title>
        <authorList>
            <person name="Chan A.P."/>
            <person name="Crabtree J."/>
            <person name="Zhao Q."/>
            <person name="Lorenzi H."/>
            <person name="Orvis J."/>
            <person name="Puiu D."/>
            <person name="Melake-Berhan A."/>
            <person name="Jones K.M."/>
            <person name="Redman J."/>
            <person name="Chen G."/>
            <person name="Cahoon E.B."/>
            <person name="Gedil M."/>
            <person name="Stanke M."/>
            <person name="Haas B.J."/>
            <person name="Wortman J.R."/>
            <person name="Fraser-Liggett C.M."/>
            <person name="Ravel J."/>
            <person name="Rabinowicz P.D."/>
        </authorList>
    </citation>
    <scope>NUCLEOTIDE SEQUENCE [LARGE SCALE GENOMIC DNA]</scope>
    <source>
        <strain evidence="8">cv. Hale</strain>
    </source>
</reference>
<dbReference type="Gene3D" id="3.40.395.10">
    <property type="entry name" value="Adenoviral Proteinase, Chain A"/>
    <property type="match status" value="1"/>
</dbReference>
<evidence type="ECO:0000259" key="6">
    <source>
        <dbReference type="PROSITE" id="PS50600"/>
    </source>
</evidence>
<evidence type="ECO:0000256" key="2">
    <source>
        <dbReference type="ARBA" id="ARBA00022670"/>
    </source>
</evidence>
<keyword evidence="8" id="KW-1185">Reference proteome</keyword>
<comment type="similarity">
    <text evidence="1">Belongs to the peptidase C48 family.</text>
</comment>
<evidence type="ECO:0000313" key="8">
    <source>
        <dbReference type="Proteomes" id="UP000008311"/>
    </source>
</evidence>
<name>B9S3Q6_RICCO</name>
<sequence length="254" mass="28977">MKKKGAQGTLSSDDLCLLKGPHYLSDSIIDFYFNYLSSFYSPDDDDNGILFVSPTVSFWLANCGDDPDTIKAFLEPLNLSSKNLIFFTVNDSDRVVHSGGGGGTHWSLLVFCREMNRFVHHDSCHGINYWKAVDLYDVVKEHVKRSSESSDTPAEEVGSRSDSEFPRKIKKKKNRQYEVPEVIFVEGRTPQQTNGHDCGLYVMAIAKAICQWYDSDEKNDEWFSTIDEEVHASLENSMRREVLKLITDEDVFVY</sequence>
<dbReference type="Pfam" id="PF02902">
    <property type="entry name" value="Peptidase_C48"/>
    <property type="match status" value="1"/>
</dbReference>
<gene>
    <name evidence="7" type="ORF">RCOM_1553830</name>
</gene>
<dbReference type="InterPro" id="IPR003653">
    <property type="entry name" value="Peptidase_C48_C"/>
</dbReference>
<dbReference type="InterPro" id="IPR038765">
    <property type="entry name" value="Papain-like_cys_pep_sf"/>
</dbReference>
<proteinExistence type="inferred from homology"/>
<evidence type="ECO:0000256" key="1">
    <source>
        <dbReference type="ARBA" id="ARBA00005234"/>
    </source>
</evidence>
<dbReference type="EMBL" id="EQ973861">
    <property type="protein sequence ID" value="EEF41761.1"/>
    <property type="molecule type" value="Genomic_DNA"/>
</dbReference>
<dbReference type="STRING" id="3988.B9S3Q6"/>
<dbReference type="PANTHER" id="PTHR46468">
    <property type="entry name" value="SENTRIN-SPECIFIC PROTEASE 8"/>
    <property type="match status" value="1"/>
</dbReference>